<dbReference type="GO" id="GO:0017038">
    <property type="term" value="P:protein import"/>
    <property type="evidence" value="ECO:0007669"/>
    <property type="project" value="TreeGrafter"/>
</dbReference>
<comment type="subcellular location">
    <subcellularLocation>
        <location evidence="1">Cell membrane</location>
        <topology evidence="1">Multi-pass membrane protein</topology>
    </subcellularLocation>
    <subcellularLocation>
        <location evidence="6">Membrane</location>
        <topology evidence="6">Multi-pass membrane protein</topology>
    </subcellularLocation>
</comment>
<sequence>MFADLPLVTWIVFAALAGLSVLTLTVVIFKLMQFRRMGVGGHRLAEAILDDWLNGRPDEAQRKAQAGRTVLARVLGATMSGLRARPAEPGYGEELARQVALAELVQMGARMRLLEAVVQMAPMLGLLGTVIGMIDAFGNLALSQQTSDPRLLAGGIWTALTTTAAGLAIALVAYFVSAWLEGRIEDERQGIELAVSAAIHGRIARPGR</sequence>
<keyword evidence="3 7" id="KW-0812">Transmembrane</keyword>
<dbReference type="InterPro" id="IPR050790">
    <property type="entry name" value="ExbB/TolQ_transport"/>
</dbReference>
<dbReference type="InterPro" id="IPR002898">
    <property type="entry name" value="MotA_ExbB_proton_chnl"/>
</dbReference>
<evidence type="ECO:0000313" key="9">
    <source>
        <dbReference type="EMBL" id="SFH46380.1"/>
    </source>
</evidence>
<dbReference type="Proteomes" id="UP000183635">
    <property type="component" value="Unassembled WGS sequence"/>
</dbReference>
<comment type="similarity">
    <text evidence="6">Belongs to the exbB/tolQ family.</text>
</comment>
<evidence type="ECO:0000259" key="8">
    <source>
        <dbReference type="Pfam" id="PF01618"/>
    </source>
</evidence>
<reference evidence="9 10" key="1">
    <citation type="submission" date="2016-10" db="EMBL/GenBank/DDBJ databases">
        <authorList>
            <person name="de Groot N.N."/>
        </authorList>
    </citation>
    <scope>NUCLEOTIDE SEQUENCE [LARGE SCALE GENOMIC DNA]</scope>
    <source>
        <strain evidence="9 10">DSM 8537</strain>
    </source>
</reference>
<dbReference type="PANTHER" id="PTHR30625:SF11">
    <property type="entry name" value="MOTA_TOLQ_EXBB PROTON CHANNEL DOMAIN-CONTAINING PROTEIN"/>
    <property type="match status" value="1"/>
</dbReference>
<evidence type="ECO:0000256" key="5">
    <source>
        <dbReference type="ARBA" id="ARBA00023136"/>
    </source>
</evidence>
<feature type="transmembrane region" description="Helical" evidence="7">
    <location>
        <begin position="113"/>
        <end position="134"/>
    </location>
</feature>
<proteinExistence type="inferred from homology"/>
<keyword evidence="5 7" id="KW-0472">Membrane</keyword>
<gene>
    <name evidence="9" type="ORF">SAMN04488021_11331</name>
</gene>
<keyword evidence="4 7" id="KW-1133">Transmembrane helix</keyword>
<evidence type="ECO:0000256" key="2">
    <source>
        <dbReference type="ARBA" id="ARBA00022475"/>
    </source>
</evidence>
<evidence type="ECO:0000256" key="3">
    <source>
        <dbReference type="ARBA" id="ARBA00022692"/>
    </source>
</evidence>
<dbReference type="OrthoDB" id="4045at2"/>
<evidence type="ECO:0000256" key="4">
    <source>
        <dbReference type="ARBA" id="ARBA00022989"/>
    </source>
</evidence>
<evidence type="ECO:0000256" key="1">
    <source>
        <dbReference type="ARBA" id="ARBA00004651"/>
    </source>
</evidence>
<evidence type="ECO:0000256" key="7">
    <source>
        <dbReference type="SAM" id="Phobius"/>
    </source>
</evidence>
<name>A0A1I3A901_9RHOB</name>
<dbReference type="EMBL" id="FOPU01000013">
    <property type="protein sequence ID" value="SFH46380.1"/>
    <property type="molecule type" value="Genomic_DNA"/>
</dbReference>
<protein>
    <submittedName>
        <fullName evidence="9">Biopolymer transport protein ExbB</fullName>
    </submittedName>
</protein>
<evidence type="ECO:0000256" key="6">
    <source>
        <dbReference type="RuleBase" id="RU004057"/>
    </source>
</evidence>
<dbReference type="RefSeq" id="WP_074967467.1">
    <property type="nucleotide sequence ID" value="NZ_CBCRYP010000007.1"/>
</dbReference>
<keyword evidence="2" id="KW-1003">Cell membrane</keyword>
<keyword evidence="6" id="KW-0813">Transport</keyword>
<dbReference type="AlphaFoldDB" id="A0A1I3A901"/>
<dbReference type="Pfam" id="PF01618">
    <property type="entry name" value="MotA_ExbB"/>
    <property type="match status" value="1"/>
</dbReference>
<feature type="transmembrane region" description="Helical" evidence="7">
    <location>
        <begin position="6"/>
        <end position="29"/>
    </location>
</feature>
<organism evidence="9 10">
    <name type="scientific">Paracoccus aminovorans</name>
    <dbReference type="NCBI Taxonomy" id="34004"/>
    <lineage>
        <taxon>Bacteria</taxon>
        <taxon>Pseudomonadati</taxon>
        <taxon>Pseudomonadota</taxon>
        <taxon>Alphaproteobacteria</taxon>
        <taxon>Rhodobacterales</taxon>
        <taxon>Paracoccaceae</taxon>
        <taxon>Paracoccus</taxon>
    </lineage>
</organism>
<dbReference type="STRING" id="34004.SAMN04488021_11331"/>
<keyword evidence="10" id="KW-1185">Reference proteome</keyword>
<evidence type="ECO:0000313" key="10">
    <source>
        <dbReference type="Proteomes" id="UP000183635"/>
    </source>
</evidence>
<accession>A0A1I3A901</accession>
<dbReference type="GO" id="GO:0005886">
    <property type="term" value="C:plasma membrane"/>
    <property type="evidence" value="ECO:0007669"/>
    <property type="project" value="UniProtKB-SubCell"/>
</dbReference>
<dbReference type="PANTHER" id="PTHR30625">
    <property type="entry name" value="PROTEIN TOLQ"/>
    <property type="match status" value="1"/>
</dbReference>
<keyword evidence="6" id="KW-0653">Protein transport</keyword>
<feature type="domain" description="MotA/TolQ/ExbB proton channel" evidence="8">
    <location>
        <begin position="86"/>
        <end position="191"/>
    </location>
</feature>
<feature type="transmembrane region" description="Helical" evidence="7">
    <location>
        <begin position="154"/>
        <end position="180"/>
    </location>
</feature>